<keyword evidence="1" id="KW-1133">Transmembrane helix</keyword>
<accession>A0A1R0IKN9</accession>
<dbReference type="Pfam" id="PF14209">
    <property type="entry name" value="DUF4321"/>
    <property type="match status" value="1"/>
</dbReference>
<reference evidence="2 3" key="1">
    <citation type="journal article" date="2014" name="BMC Genomics">
        <title>Comparison of environmental and isolate Sulfobacillus genomes reveals diverse carbon, sulfur, nitrogen, and hydrogen metabolisms.</title>
        <authorList>
            <person name="Justice N.B."/>
            <person name="Norman A."/>
            <person name="Brown C.T."/>
            <person name="Singh A."/>
            <person name="Thomas B.C."/>
            <person name="Banfield J.F."/>
        </authorList>
    </citation>
    <scope>NUCLEOTIDE SEQUENCE [LARGE SCALE GENOMIC DNA]</scope>
    <source>
        <strain evidence="2">AMDSBA5</strain>
    </source>
</reference>
<comment type="caution">
    <text evidence="2">The sequence shown here is derived from an EMBL/GenBank/DDBJ whole genome shotgun (WGS) entry which is preliminary data.</text>
</comment>
<evidence type="ECO:0000313" key="2">
    <source>
        <dbReference type="EMBL" id="PSR28548.1"/>
    </source>
</evidence>
<evidence type="ECO:0000313" key="3">
    <source>
        <dbReference type="Proteomes" id="UP000242705"/>
    </source>
</evidence>
<dbReference type="RefSeq" id="WP_020376564.1">
    <property type="nucleotide sequence ID" value="NZ_MDZD01000009.1"/>
</dbReference>
<feature type="transmembrane region" description="Helical" evidence="1">
    <location>
        <begin position="12"/>
        <end position="33"/>
    </location>
</feature>
<sequence>MHGRKSSGWIALIYVLIGGLVGSLLGHFLAPLWPPLGHSYFELGTSRGPWTLNLGVFGLDLGIWLDLNLGGIIGLLGGLWWFQRRKA</sequence>
<dbReference type="InterPro" id="IPR025470">
    <property type="entry name" value="DUF4321"/>
</dbReference>
<dbReference type="Proteomes" id="UP000242705">
    <property type="component" value="Unassembled WGS sequence"/>
</dbReference>
<name>A0A1R0IKN9_SULTH</name>
<protein>
    <submittedName>
        <fullName evidence="2">DUF4321 domain-containing protein</fullName>
    </submittedName>
</protein>
<dbReference type="EMBL" id="PXYX01000006">
    <property type="protein sequence ID" value="PSR28548.1"/>
    <property type="molecule type" value="Genomic_DNA"/>
</dbReference>
<gene>
    <name evidence="2" type="ORF">C7B47_05150</name>
</gene>
<organism evidence="2 3">
    <name type="scientific">Sulfobacillus thermosulfidooxidans</name>
    <dbReference type="NCBI Taxonomy" id="28034"/>
    <lineage>
        <taxon>Bacteria</taxon>
        <taxon>Bacillati</taxon>
        <taxon>Bacillota</taxon>
        <taxon>Clostridia</taxon>
        <taxon>Eubacteriales</taxon>
        <taxon>Clostridiales Family XVII. Incertae Sedis</taxon>
        <taxon>Sulfobacillus</taxon>
    </lineage>
</organism>
<dbReference type="AlphaFoldDB" id="A0A1R0IKN9"/>
<keyword evidence="1" id="KW-0812">Transmembrane</keyword>
<evidence type="ECO:0000256" key="1">
    <source>
        <dbReference type="SAM" id="Phobius"/>
    </source>
</evidence>
<feature type="transmembrane region" description="Helical" evidence="1">
    <location>
        <begin position="61"/>
        <end position="82"/>
    </location>
</feature>
<proteinExistence type="predicted"/>
<keyword evidence="1" id="KW-0472">Membrane</keyword>